<evidence type="ECO:0000313" key="2">
    <source>
        <dbReference type="EMBL" id="QNO50941.1"/>
    </source>
</evidence>
<dbReference type="GO" id="GO:0006313">
    <property type="term" value="P:DNA transposition"/>
    <property type="evidence" value="ECO:0007669"/>
    <property type="project" value="InterPro"/>
</dbReference>
<dbReference type="AlphaFoldDB" id="A0A7G9YSF7"/>
<dbReference type="EMBL" id="MT631456">
    <property type="protein sequence ID" value="QNO50941.1"/>
    <property type="molecule type" value="Genomic_DNA"/>
</dbReference>
<dbReference type="Pfam" id="PF10551">
    <property type="entry name" value="MULE"/>
    <property type="match status" value="1"/>
</dbReference>
<accession>A0A7G9YSF7</accession>
<name>A0A7G9YSF7_9EURY</name>
<sequence>MSGEIRFTIRFRYCKEHGSFNDSLVSLVNRICPAGRNFDSKVMVAIGILRWFFDYQREEIRTILLSRGIHISTGEISNLSEEFLLRFYALHKRQVPQMKSLFEKRGGVRLHLDGTGEAGNEIVFMAKEGETGITMDAQIIPTESKKYVKAFLQALNSLYGTPIVVVRDMSKQIREAVTEVFPEAPQQICHYHFVNNLGKLIFKEKYAAFRKSIVEMRILSQLKKMKEQICAKVYLASENVLVVAERKWIALAIEHLLISRERSSNYPFVLPYLEIMNRILEIKNMNRRILEWNMSHNLDICEITEFSKNLDALTSNTIVNIQYANIKKIWSWFEKVRTTLKVGRHLSQNGSDTVPTNAQKMKEDMETTLTDIDKEGEASGGELLQAARQITKNCRQHANELFVEVKDNSGNVVEIMRDNNIEERSHRWSRMHIRRRTGRTRTTNEMAQYGALTAIFSNLENETYVKEILSDVKNFIREMQDITREEIHRSRDLIRPYARKEMIRSDTKRTNLLKEFIDLLEDGYSVESWLTKLNFSNPIMTP</sequence>
<evidence type="ECO:0000259" key="1">
    <source>
        <dbReference type="Pfam" id="PF10551"/>
    </source>
</evidence>
<proteinExistence type="predicted"/>
<protein>
    <recommendedName>
        <fullName evidence="1">MULE transposase domain-containing protein</fullName>
    </recommendedName>
</protein>
<dbReference type="GO" id="GO:0003677">
    <property type="term" value="F:DNA binding"/>
    <property type="evidence" value="ECO:0007669"/>
    <property type="project" value="UniProtKB-KW"/>
</dbReference>
<dbReference type="InterPro" id="IPR018289">
    <property type="entry name" value="MULE_transposase_dom"/>
</dbReference>
<reference evidence="2" key="1">
    <citation type="submission" date="2020-06" db="EMBL/GenBank/DDBJ databases">
        <title>Unique genomic features of the anaerobic methanotrophic archaea.</title>
        <authorList>
            <person name="Chadwick G.L."/>
            <person name="Skennerton C.T."/>
            <person name="Laso-Perez R."/>
            <person name="Leu A.O."/>
            <person name="Speth D.R."/>
            <person name="Yu H."/>
            <person name="Morgan-Lang C."/>
            <person name="Hatzenpichler R."/>
            <person name="Goudeau D."/>
            <person name="Malmstrom R."/>
            <person name="Brazelton W.J."/>
            <person name="Woyke T."/>
            <person name="Hallam S.J."/>
            <person name="Tyson G.W."/>
            <person name="Wegener G."/>
            <person name="Boetius A."/>
            <person name="Orphan V."/>
        </authorList>
    </citation>
    <scope>NUCLEOTIDE SEQUENCE</scope>
</reference>
<gene>
    <name evidence="2" type="ORF">BBGANOMO_00015</name>
</gene>
<organism evidence="2">
    <name type="scientific">Candidatus Methanophagaceae archaeon ANME-1 ERB6</name>
    <dbReference type="NCBI Taxonomy" id="2759912"/>
    <lineage>
        <taxon>Archaea</taxon>
        <taxon>Methanobacteriati</taxon>
        <taxon>Methanobacteriota</taxon>
        <taxon>Stenosarchaea group</taxon>
        <taxon>Methanomicrobia</taxon>
        <taxon>Candidatus Methanophagales</taxon>
        <taxon>Candidatus Methanophagaceae</taxon>
    </lineage>
</organism>
<dbReference type="GO" id="GO:0004803">
    <property type="term" value="F:transposase activity"/>
    <property type="evidence" value="ECO:0007669"/>
    <property type="project" value="InterPro"/>
</dbReference>
<feature type="domain" description="MULE transposase" evidence="1">
    <location>
        <begin position="135"/>
        <end position="196"/>
    </location>
</feature>